<dbReference type="EMBL" id="CAMPGE010022763">
    <property type="protein sequence ID" value="CAI2380777.1"/>
    <property type="molecule type" value="Genomic_DNA"/>
</dbReference>
<evidence type="ECO:0000256" key="1">
    <source>
        <dbReference type="ARBA" id="ARBA00004259"/>
    </source>
</evidence>
<comment type="subcellular location">
    <subcellularLocation>
        <location evidence="1">Nucleus envelope</location>
    </subcellularLocation>
</comment>
<dbReference type="GO" id="GO:0006606">
    <property type="term" value="P:protein import into nucleus"/>
    <property type="evidence" value="ECO:0007669"/>
    <property type="project" value="TreeGrafter"/>
</dbReference>
<protein>
    <recommendedName>
        <fullName evidence="6">Nuclear pore protein</fullName>
    </recommendedName>
</protein>
<dbReference type="Proteomes" id="UP001295684">
    <property type="component" value="Unassembled WGS sequence"/>
</dbReference>
<dbReference type="PANTHER" id="PTHR11225">
    <property type="entry name" value="NUCLEAR PORE COMPLEX PROTEIN NUP93 NUCLEOPORIN NUP93 DEAD EYE PROTEIN"/>
    <property type="match status" value="1"/>
</dbReference>
<evidence type="ECO:0000256" key="3">
    <source>
        <dbReference type="ARBA" id="ARBA00023242"/>
    </source>
</evidence>
<evidence type="ECO:0008006" key="6">
    <source>
        <dbReference type="Google" id="ProtNLM"/>
    </source>
</evidence>
<organism evidence="4 5">
    <name type="scientific">Euplotes crassus</name>
    <dbReference type="NCBI Taxonomy" id="5936"/>
    <lineage>
        <taxon>Eukaryota</taxon>
        <taxon>Sar</taxon>
        <taxon>Alveolata</taxon>
        <taxon>Ciliophora</taxon>
        <taxon>Intramacronucleata</taxon>
        <taxon>Spirotrichea</taxon>
        <taxon>Hypotrichia</taxon>
        <taxon>Euplotida</taxon>
        <taxon>Euplotidae</taxon>
        <taxon>Moneuplotes</taxon>
    </lineage>
</organism>
<comment type="similarity">
    <text evidence="2">Belongs to the nucleoporin interacting component (NIC) family.</text>
</comment>
<dbReference type="PANTHER" id="PTHR11225:SF4">
    <property type="entry name" value="NUCLEAR PORE COMPLEX PROTEIN NUP93"/>
    <property type="match status" value="1"/>
</dbReference>
<evidence type="ECO:0000313" key="4">
    <source>
        <dbReference type="EMBL" id="CAI2380777.1"/>
    </source>
</evidence>
<evidence type="ECO:0000313" key="5">
    <source>
        <dbReference type="Proteomes" id="UP001295684"/>
    </source>
</evidence>
<keyword evidence="3" id="KW-0539">Nucleus</keyword>
<gene>
    <name evidence="4" type="ORF">ECRASSUSDP1_LOCUS22217</name>
</gene>
<proteinExistence type="inferred from homology"/>
<dbReference type="GO" id="GO:0016973">
    <property type="term" value="P:poly(A)+ mRNA export from nucleus"/>
    <property type="evidence" value="ECO:0007669"/>
    <property type="project" value="TreeGrafter"/>
</dbReference>
<name>A0AAD1XZQ9_EUPCR</name>
<dbReference type="InterPro" id="IPR007231">
    <property type="entry name" value="Nucleoporin_int_Nup93/Nic96"/>
</dbReference>
<accession>A0AAD1XZQ9</accession>
<dbReference type="GO" id="GO:0005643">
    <property type="term" value="C:nuclear pore"/>
    <property type="evidence" value="ECO:0007669"/>
    <property type="project" value="InterPro"/>
</dbReference>
<dbReference type="Pfam" id="PF04097">
    <property type="entry name" value="Nic96"/>
    <property type="match status" value="1"/>
</dbReference>
<comment type="caution">
    <text evidence="4">The sequence shown here is derived from an EMBL/GenBank/DDBJ whole genome shotgun (WGS) entry which is preliminary data.</text>
</comment>
<evidence type="ECO:0000256" key="2">
    <source>
        <dbReference type="ARBA" id="ARBA00010186"/>
    </source>
</evidence>
<sequence length="1003" mass="116335">MFKKDDTRTLGSLEKSKDRTFKKEDFIETELKQLENDSAAVLNSIGGLYQTMKSSKSYFKNPNSSTFSSASPYYYSKMGSGGFMDSSKGRSGFTSNKSQAELPSFSLETTFKRDLGQLKEFLTKNIQNRNQGRQTRIRMGNGRKLLASEKFNHGLIENQLMNLKQDLNIGAKTESRKIYRVKRDRRLQEPTDNEFNDLVEKVKKRGTQYELNYIGREDKRVSEKKMYLDICAKIQDEFRILEGKHQMNYDSYQTDKAKTSSRMEVDVPRDLRGEEIKTSFRNEYDALPITKHDSNTKALLEGYFRGVQRFLEDANFDKKLDIKMMNEFYEFEKNYQNSEDSFETIWAILLTVFEDIDYLTIKSLRDNPTELERRMCNNTCNWFEKEFSESLAFDDLIEQYAQPIEDGGFKVTDELINAVIDGIVDFMKDHQYESEDTTVELEDGTIPIFAILYFCIRAGQRRIAANIAMKSGIFEVKVILTLLRVEENFFDDEFEDLDEVSDFVKLHNTALQCLTKLLRRQTEESVDGTVVYKKDIFKEALLNLFTKQTTASHALLNTNLSDYLWYNLRKCHFEDPATKFRSKNVNTLTLKTLQSTILEYGEGYFNADGSNPLNFYKVLILVGLFEEAVKYLDTIEAHRIENTHVAICLNEIDILPTPEEDEEMEIDSSKYATKKKRKLCLFTKVMKNFINFTGVDYFSQNLIYISLIEGPDKISIYSDIFVKHNKFSILLETDEKTGLDLIKKKNLPLSVFVVKDTLIKIIHKVCKKISRINDDPHILILLQNKIGNDGEVVNLISKYQNRQIDTHKELIIEGAGKSYYSTAALLTKGSRVIERAFKKYAKIIEKIKKKSIKSFEHREYMQRLEDLDLLVEIINFSLDEKYDKAFGLMKKASFLPLNESIEPEFNRLQPEILYSLPEVILLALVIIDYKIKDKKDRSMTGIMPSFNSTEEAETKILRAQNLSLKAYFLKIQKILLVQMNESSASNTQRLAHLDTISSKIHTY</sequence>
<reference evidence="4" key="1">
    <citation type="submission" date="2023-07" db="EMBL/GenBank/DDBJ databases">
        <authorList>
            <consortium name="AG Swart"/>
            <person name="Singh M."/>
            <person name="Singh A."/>
            <person name="Seah K."/>
            <person name="Emmerich C."/>
        </authorList>
    </citation>
    <scope>NUCLEOTIDE SEQUENCE</scope>
    <source>
        <strain evidence="4">DP1</strain>
    </source>
</reference>
<dbReference type="AlphaFoldDB" id="A0AAD1XZQ9"/>
<dbReference type="GO" id="GO:0017056">
    <property type="term" value="F:structural constituent of nuclear pore"/>
    <property type="evidence" value="ECO:0007669"/>
    <property type="project" value="InterPro"/>
</dbReference>
<keyword evidence="5" id="KW-1185">Reference proteome</keyword>